<proteinExistence type="predicted"/>
<keyword evidence="3" id="KW-1185">Reference proteome</keyword>
<dbReference type="InterPro" id="IPR010982">
    <property type="entry name" value="Lambda_DNA-bd_dom_sf"/>
</dbReference>
<protein>
    <recommendedName>
        <fullName evidence="1">HTH cro/C1-type domain-containing protein</fullName>
    </recommendedName>
</protein>
<dbReference type="Proteomes" id="UP000019102">
    <property type="component" value="Unassembled WGS sequence"/>
</dbReference>
<name>W4VQW7_9BACI</name>
<dbReference type="RefSeq" id="WP_035726182.1">
    <property type="nucleotide sequence ID" value="NZ_BAVS01000051.1"/>
</dbReference>
<dbReference type="STRING" id="1298598.JCM21714_4570"/>
<evidence type="ECO:0000313" key="2">
    <source>
        <dbReference type="EMBL" id="GAE95344.1"/>
    </source>
</evidence>
<feature type="domain" description="HTH cro/C1-type" evidence="1">
    <location>
        <begin position="17"/>
        <end position="71"/>
    </location>
</feature>
<accession>W4VQW7</accession>
<gene>
    <name evidence="2" type="ORF">JCM21714_4570</name>
</gene>
<dbReference type="SMART" id="SM00530">
    <property type="entry name" value="HTH_XRE"/>
    <property type="match status" value="1"/>
</dbReference>
<evidence type="ECO:0000259" key="1">
    <source>
        <dbReference type="PROSITE" id="PS50943"/>
    </source>
</evidence>
<comment type="caution">
    <text evidence="2">The sequence shown here is derived from an EMBL/GenBank/DDBJ whole genome shotgun (WGS) entry which is preliminary data.</text>
</comment>
<evidence type="ECO:0000313" key="3">
    <source>
        <dbReference type="Proteomes" id="UP000019102"/>
    </source>
</evidence>
<dbReference type="OrthoDB" id="2969551at2"/>
<dbReference type="PROSITE" id="PS50943">
    <property type="entry name" value="HTH_CROC1"/>
    <property type="match status" value="1"/>
</dbReference>
<dbReference type="Pfam" id="PF01381">
    <property type="entry name" value="HTH_3"/>
    <property type="match status" value="1"/>
</dbReference>
<dbReference type="eggNOG" id="ENOG50307ZJ">
    <property type="taxonomic scope" value="Bacteria"/>
</dbReference>
<dbReference type="GO" id="GO:0003677">
    <property type="term" value="F:DNA binding"/>
    <property type="evidence" value="ECO:0007669"/>
    <property type="project" value="InterPro"/>
</dbReference>
<dbReference type="AlphaFoldDB" id="W4VQW7"/>
<dbReference type="Gene3D" id="1.10.260.40">
    <property type="entry name" value="lambda repressor-like DNA-binding domains"/>
    <property type="match status" value="1"/>
</dbReference>
<reference evidence="2 3" key="1">
    <citation type="journal article" date="2014" name="Genome Announc.">
        <title>Draft Genome Sequence of the Boron-Tolerant and Moderately Halotolerant Bacterium Gracilibacillus boraciitolerans JCM 21714T.</title>
        <authorList>
            <person name="Ahmed I."/>
            <person name="Oshima K."/>
            <person name="Suda W."/>
            <person name="Kitamura K."/>
            <person name="Iida T."/>
            <person name="Ohmori Y."/>
            <person name="Fujiwara T."/>
            <person name="Hattori M."/>
            <person name="Ohkuma M."/>
        </authorList>
    </citation>
    <scope>NUCLEOTIDE SEQUENCE [LARGE SCALE GENOMIC DNA]</scope>
    <source>
        <strain evidence="2 3">JCM 21714</strain>
    </source>
</reference>
<dbReference type="InterPro" id="IPR001387">
    <property type="entry name" value="Cro/C1-type_HTH"/>
</dbReference>
<sequence>MNERENDDFKVVVGEYFKKQRLTKNYTQDDIAHALDLSDRWVQKFVSGEIDISLSRFEQIAHLLDVPYYTIHTYFQEYAFSTYQDRVNAVNDRKARKKK</sequence>
<dbReference type="SUPFAM" id="SSF47413">
    <property type="entry name" value="lambda repressor-like DNA-binding domains"/>
    <property type="match status" value="1"/>
</dbReference>
<dbReference type="CDD" id="cd00093">
    <property type="entry name" value="HTH_XRE"/>
    <property type="match status" value="1"/>
</dbReference>
<dbReference type="EMBL" id="BAVS01000051">
    <property type="protein sequence ID" value="GAE95344.1"/>
    <property type="molecule type" value="Genomic_DNA"/>
</dbReference>
<organism evidence="2 3">
    <name type="scientific">Gracilibacillus boraciitolerans JCM 21714</name>
    <dbReference type="NCBI Taxonomy" id="1298598"/>
    <lineage>
        <taxon>Bacteria</taxon>
        <taxon>Bacillati</taxon>
        <taxon>Bacillota</taxon>
        <taxon>Bacilli</taxon>
        <taxon>Bacillales</taxon>
        <taxon>Bacillaceae</taxon>
        <taxon>Gracilibacillus</taxon>
    </lineage>
</organism>